<name>A0A7K3MAV3_9ACTN</name>
<evidence type="ECO:0000313" key="2">
    <source>
        <dbReference type="EMBL" id="NDL59528.1"/>
    </source>
</evidence>
<protein>
    <recommendedName>
        <fullName evidence="1">Phosphodiester glycosidase domain-containing protein</fullName>
    </recommendedName>
</protein>
<dbReference type="InterPro" id="IPR018711">
    <property type="entry name" value="NAGPA"/>
</dbReference>
<sequence>MLLQIVDLEAGAKLRLVSEAVTLGAPPAGDNLFHKRTAEEWFGWIHSDLTQVLDPARLFSTTNASYFTDVSSDDTMLSLPGMTQQEIPGFPFPIHKTTYGWAYGCNVDPSCETDDPAWDAAKRALVIGQPTGSTQEVLIKEFPTNYDVDDVEEAFVDGVPGLRFFDGTVAFQPLDEVSGPGTSRRTFAGTDGSKVYILDTIVGFTVNDAQDIIRSFGSLTGIQLDGGGSTQMYYVNPDTQGDGGIWSHVGRTVPDVLAVYLGPE</sequence>
<feature type="domain" description="Phosphodiester glycosidase" evidence="1">
    <location>
        <begin position="142"/>
        <end position="260"/>
    </location>
</feature>
<organism evidence="2 3">
    <name type="scientific">Phytoactinopolyspora mesophila</name>
    <dbReference type="NCBI Taxonomy" id="2650750"/>
    <lineage>
        <taxon>Bacteria</taxon>
        <taxon>Bacillati</taxon>
        <taxon>Actinomycetota</taxon>
        <taxon>Actinomycetes</taxon>
        <taxon>Jiangellales</taxon>
        <taxon>Jiangellaceae</taxon>
        <taxon>Phytoactinopolyspora</taxon>
    </lineage>
</organism>
<reference evidence="2 3" key="1">
    <citation type="submission" date="2019-11" db="EMBL/GenBank/DDBJ databases">
        <authorList>
            <person name="Li X.-J."/>
            <person name="Feng X.-M."/>
        </authorList>
    </citation>
    <scope>NUCLEOTIDE SEQUENCE [LARGE SCALE GENOMIC DNA]</scope>
    <source>
        <strain evidence="2 3">XMNu-373</strain>
    </source>
</reference>
<proteinExistence type="predicted"/>
<dbReference type="AlphaFoldDB" id="A0A7K3MAV3"/>
<keyword evidence="3" id="KW-1185">Reference proteome</keyword>
<gene>
    <name evidence="2" type="ORF">F7O44_20880</name>
</gene>
<dbReference type="RefSeq" id="WP_162452200.1">
    <property type="nucleotide sequence ID" value="NZ_WLZY01000007.1"/>
</dbReference>
<dbReference type="Pfam" id="PF09992">
    <property type="entry name" value="NAGPA"/>
    <property type="match status" value="1"/>
</dbReference>
<accession>A0A7K3MAV3</accession>
<evidence type="ECO:0000313" key="3">
    <source>
        <dbReference type="Proteomes" id="UP000460435"/>
    </source>
</evidence>
<dbReference type="Proteomes" id="UP000460435">
    <property type="component" value="Unassembled WGS sequence"/>
</dbReference>
<evidence type="ECO:0000259" key="1">
    <source>
        <dbReference type="Pfam" id="PF09992"/>
    </source>
</evidence>
<comment type="caution">
    <text evidence="2">The sequence shown here is derived from an EMBL/GenBank/DDBJ whole genome shotgun (WGS) entry which is preliminary data.</text>
</comment>
<dbReference type="EMBL" id="WLZY01000007">
    <property type="protein sequence ID" value="NDL59528.1"/>
    <property type="molecule type" value="Genomic_DNA"/>
</dbReference>